<evidence type="ECO:0000256" key="1">
    <source>
        <dbReference type="SAM" id="MobiDB-lite"/>
    </source>
</evidence>
<organism evidence="2 3">
    <name type="scientific">Acanthamoeba castellanii medusavirus J1</name>
    <dbReference type="NCBI Taxonomy" id="3114988"/>
    <lineage>
        <taxon>Viruses</taxon>
        <taxon>Varidnaviria</taxon>
        <taxon>Bamfordvirae</taxon>
        <taxon>Nucleocytoviricota</taxon>
        <taxon>Megaviricetes</taxon>
        <taxon>Mamonoviridae</taxon>
        <taxon>Medusavirus</taxon>
        <taxon>Medusavirus medusae</taxon>
    </lineage>
</organism>
<protein>
    <submittedName>
        <fullName evidence="2">Uncharacterized protein</fullName>
    </submittedName>
</protein>
<evidence type="ECO:0000313" key="2">
    <source>
        <dbReference type="EMBL" id="BBI30457.1"/>
    </source>
</evidence>
<dbReference type="EMBL" id="AP018495">
    <property type="protein sequence ID" value="BBI30457.1"/>
    <property type="molecule type" value="Genomic_DNA"/>
</dbReference>
<feature type="compositionally biased region" description="Acidic residues" evidence="1">
    <location>
        <begin position="82"/>
        <end position="97"/>
    </location>
</feature>
<dbReference type="KEGG" id="vg:80540809"/>
<accession>A0A3T1CX83</accession>
<dbReference type="Proteomes" id="UP001161669">
    <property type="component" value="Segment"/>
</dbReference>
<feature type="region of interest" description="Disordered" evidence="1">
    <location>
        <begin position="77"/>
        <end position="107"/>
    </location>
</feature>
<reference evidence="3" key="1">
    <citation type="journal article" date="2019" name="J. Virol.">
        <title>Medusavirus, a novel large DNA virus discovered from hot spring water.</title>
        <authorList>
            <person name="Yoshikawa G."/>
            <person name="Blanc-Mathieu R."/>
            <person name="Song C."/>
            <person name="Kayama Y."/>
            <person name="Mochizuki T."/>
            <person name="Murata K."/>
            <person name="Ogata H."/>
            <person name="Takemura M."/>
        </authorList>
    </citation>
    <scope>NUCLEOTIDE SEQUENCE [LARGE SCALE GENOMIC DNA]</scope>
</reference>
<sequence>MRARVGLFYKSGAIADPIEFATIAEMCLFSFSFVLVMRGPVSLFYSFKSWLGEWVVDFTAEVAFRVVEKKAQQKRLQAQAEAESDSSDSESESEPESDSSSSDSDCPFAEGELADEVFGLIDDVLDGLRTEEPICHYAIENLLVKNPAALGYVSIYCRESIHSARMDLVEQGGDANERDISRFLHRTSLLGEWLWTREEASRWPYAWSTHAWIVKSNGHWLREHYGAPQVDTSEPAETLVSDGEVSVGGEPVADPAA</sequence>
<feature type="region of interest" description="Disordered" evidence="1">
    <location>
        <begin position="231"/>
        <end position="257"/>
    </location>
</feature>
<evidence type="ECO:0000313" key="3">
    <source>
        <dbReference type="Proteomes" id="UP001161669"/>
    </source>
</evidence>
<keyword evidence="3" id="KW-1185">Reference proteome</keyword>
<proteinExistence type="predicted"/>
<name>A0A3T1CX83_9VIRU</name>